<comment type="subcellular location">
    <subcellularLocation>
        <location evidence="1">Cell membrane</location>
        <topology evidence="1">Multi-pass membrane protein</topology>
    </subcellularLocation>
</comment>
<evidence type="ECO:0000256" key="3">
    <source>
        <dbReference type="ARBA" id="ARBA00022692"/>
    </source>
</evidence>
<keyword evidence="9" id="KW-1185">Reference proteome</keyword>
<dbReference type="InterPro" id="IPR003856">
    <property type="entry name" value="LPS_length_determ_N"/>
</dbReference>
<name>A0A419SCQ9_9SPHI</name>
<dbReference type="InterPro" id="IPR050445">
    <property type="entry name" value="Bact_polysacc_biosynth/exp"/>
</dbReference>
<gene>
    <name evidence="8" type="ORF">BCY91_02175</name>
</gene>
<feature type="domain" description="Polysaccharide chain length determinant N-terminal" evidence="7">
    <location>
        <begin position="23"/>
        <end position="72"/>
    </location>
</feature>
<organism evidence="8 9">
    <name type="scientific">Pelobium manganitolerans</name>
    <dbReference type="NCBI Taxonomy" id="1842495"/>
    <lineage>
        <taxon>Bacteria</taxon>
        <taxon>Pseudomonadati</taxon>
        <taxon>Bacteroidota</taxon>
        <taxon>Sphingobacteriia</taxon>
        <taxon>Sphingobacteriales</taxon>
        <taxon>Sphingobacteriaceae</taxon>
        <taxon>Pelobium</taxon>
    </lineage>
</organism>
<protein>
    <submittedName>
        <fullName evidence="8">Lipopolysaccharide biosynthesis protein</fullName>
    </submittedName>
</protein>
<dbReference type="PANTHER" id="PTHR32309:SF31">
    <property type="entry name" value="CAPSULAR EXOPOLYSACCHARIDE FAMILY"/>
    <property type="match status" value="1"/>
</dbReference>
<keyword evidence="2" id="KW-1003">Cell membrane</keyword>
<dbReference type="PANTHER" id="PTHR32309">
    <property type="entry name" value="TYROSINE-PROTEIN KINASE"/>
    <property type="match status" value="1"/>
</dbReference>
<dbReference type="Proteomes" id="UP000283433">
    <property type="component" value="Unassembled WGS sequence"/>
</dbReference>
<evidence type="ECO:0000313" key="8">
    <source>
        <dbReference type="EMBL" id="RKD20483.1"/>
    </source>
</evidence>
<dbReference type="EMBL" id="MBTA01000001">
    <property type="protein sequence ID" value="RKD20483.1"/>
    <property type="molecule type" value="Genomic_DNA"/>
</dbReference>
<sequence length="359" mass="39984">MGNSYRREDVDDEISLKELILKLQEWWRYLMGKWKVILLAGIIGGLLGLGYSLIKKPIYTAETTFVLEEGESGGGLGQYAGLASMVGIDLGGGGGGIFKGDNILELYKSRRMIQKTLLAKDTFNGKQQQLIERYIDFNKMRESWEDKPELVNIHFTDNPKNFSRIQDSLINKFTKDINDNILEVTKPDKKLSIISVKVKSKDELFSKSFADNIVAKVNAFYVSTKTKKSLENLTVLQNQADSVKAVLNASIGGVAAAVDANPNLNPAFQRLRVGSQRKQVDVQASAAVYQEIIKNLELAKINFRNDKPLIQVIDEPRLPLKKEPLGKAKGIVLGGVILGFLMIAFLSLKKTYNQILSET</sequence>
<evidence type="ECO:0000256" key="5">
    <source>
        <dbReference type="ARBA" id="ARBA00023136"/>
    </source>
</evidence>
<reference evidence="8 9" key="1">
    <citation type="submission" date="2016-07" db="EMBL/GenBank/DDBJ databases">
        <title>Genome of Pelobium manganitolerans.</title>
        <authorList>
            <person name="Wu S."/>
            <person name="Wang G."/>
        </authorList>
    </citation>
    <scope>NUCLEOTIDE SEQUENCE [LARGE SCALE GENOMIC DNA]</scope>
    <source>
        <strain evidence="8 9">YS-25</strain>
    </source>
</reference>
<feature type="transmembrane region" description="Helical" evidence="6">
    <location>
        <begin position="330"/>
        <end position="348"/>
    </location>
</feature>
<evidence type="ECO:0000256" key="6">
    <source>
        <dbReference type="SAM" id="Phobius"/>
    </source>
</evidence>
<keyword evidence="4 6" id="KW-1133">Transmembrane helix</keyword>
<evidence type="ECO:0000256" key="4">
    <source>
        <dbReference type="ARBA" id="ARBA00022989"/>
    </source>
</evidence>
<dbReference type="GO" id="GO:0005886">
    <property type="term" value="C:plasma membrane"/>
    <property type="evidence" value="ECO:0007669"/>
    <property type="project" value="UniProtKB-SubCell"/>
</dbReference>
<dbReference type="Pfam" id="PF02706">
    <property type="entry name" value="Wzz"/>
    <property type="match status" value="1"/>
</dbReference>
<comment type="caution">
    <text evidence="8">The sequence shown here is derived from an EMBL/GenBank/DDBJ whole genome shotgun (WGS) entry which is preliminary data.</text>
</comment>
<accession>A0A419SCQ9</accession>
<feature type="transmembrane region" description="Helical" evidence="6">
    <location>
        <begin position="36"/>
        <end position="54"/>
    </location>
</feature>
<evidence type="ECO:0000259" key="7">
    <source>
        <dbReference type="Pfam" id="PF02706"/>
    </source>
</evidence>
<keyword evidence="3 6" id="KW-0812">Transmembrane</keyword>
<proteinExistence type="predicted"/>
<evidence type="ECO:0000256" key="2">
    <source>
        <dbReference type="ARBA" id="ARBA00022475"/>
    </source>
</evidence>
<dbReference type="AlphaFoldDB" id="A0A419SCQ9"/>
<keyword evidence="5 6" id="KW-0472">Membrane</keyword>
<evidence type="ECO:0000256" key="1">
    <source>
        <dbReference type="ARBA" id="ARBA00004651"/>
    </source>
</evidence>
<evidence type="ECO:0000313" key="9">
    <source>
        <dbReference type="Proteomes" id="UP000283433"/>
    </source>
</evidence>